<keyword evidence="5 8" id="KW-0812">Transmembrane</keyword>
<organism evidence="10 11">
    <name type="scientific">Candidatus Curtissbacteria bacterium RIFCSPLOWO2_01_FULL_37_9</name>
    <dbReference type="NCBI Taxonomy" id="1797724"/>
    <lineage>
        <taxon>Bacteria</taxon>
        <taxon>Candidatus Curtissiibacteriota</taxon>
    </lineage>
</organism>
<dbReference type="EMBL" id="MFBN01000048">
    <property type="protein sequence ID" value="OGD94422.1"/>
    <property type="molecule type" value="Genomic_DNA"/>
</dbReference>
<feature type="transmembrane region" description="Helical" evidence="8">
    <location>
        <begin position="385"/>
        <end position="411"/>
    </location>
</feature>
<keyword evidence="3" id="KW-0328">Glycosyltransferase</keyword>
<dbReference type="STRING" id="1797724.A3A48_03045"/>
<dbReference type="AlphaFoldDB" id="A0A1F5GRB6"/>
<evidence type="ECO:0000256" key="3">
    <source>
        <dbReference type="ARBA" id="ARBA00022676"/>
    </source>
</evidence>
<comment type="subcellular location">
    <subcellularLocation>
        <location evidence="1">Cell membrane</location>
        <topology evidence="1">Multi-pass membrane protein</topology>
    </subcellularLocation>
</comment>
<proteinExistence type="predicted"/>
<keyword evidence="7 8" id="KW-0472">Membrane</keyword>
<evidence type="ECO:0000256" key="8">
    <source>
        <dbReference type="SAM" id="Phobius"/>
    </source>
</evidence>
<comment type="caution">
    <text evidence="10">The sequence shown here is derived from an EMBL/GenBank/DDBJ whole genome shotgun (WGS) entry which is preliminary data.</text>
</comment>
<evidence type="ECO:0000256" key="7">
    <source>
        <dbReference type="ARBA" id="ARBA00023136"/>
    </source>
</evidence>
<dbReference type="Pfam" id="PF13231">
    <property type="entry name" value="PMT_2"/>
    <property type="match status" value="1"/>
</dbReference>
<evidence type="ECO:0000313" key="11">
    <source>
        <dbReference type="Proteomes" id="UP000178336"/>
    </source>
</evidence>
<name>A0A1F5GRB6_9BACT</name>
<dbReference type="PANTHER" id="PTHR33908">
    <property type="entry name" value="MANNOSYLTRANSFERASE YKCB-RELATED"/>
    <property type="match status" value="1"/>
</dbReference>
<keyword evidence="4" id="KW-0808">Transferase</keyword>
<feature type="transmembrane region" description="Helical" evidence="8">
    <location>
        <begin position="158"/>
        <end position="177"/>
    </location>
</feature>
<feature type="transmembrane region" description="Helical" evidence="8">
    <location>
        <begin position="183"/>
        <end position="213"/>
    </location>
</feature>
<evidence type="ECO:0000256" key="2">
    <source>
        <dbReference type="ARBA" id="ARBA00022475"/>
    </source>
</evidence>
<dbReference type="GO" id="GO:0009103">
    <property type="term" value="P:lipopolysaccharide biosynthetic process"/>
    <property type="evidence" value="ECO:0007669"/>
    <property type="project" value="UniProtKB-ARBA"/>
</dbReference>
<sequence length="424" mass="48946">MNKTKELLRIILFEKTWILILLLAIILRVVLLFLLPVGQTPDEIFVFKRVWSEAIHIEENSKYYSNNIYFYPPLYFLIAGLIIRVSGAIPSAFDQAFSFFYIHLRILSMTLSIASLFIIWKILEKIELNNNIRLAIFGFIALLPSFVSSSVSVNHNNLLLFFVFIFIYLAFTANYQLRDYKKAAILGFIAGLSLLTKMDAIVLLPSLLIYVALAKNKKGLFKFITIFLMFALIAGGWWYIWNFMHTGWFYPRDLAEASGIGFAKPFAFSNYLANVFLNTTFTFFAVYGVYNNIFIGLFAYQVFMAIFILSGIGIIIFLFKKALAIFKKAYLVHSLIFLMNLLIFLNFNLFYVFQPQGRYFFPSIIFISLGFVGGFSYWFKGKSLIFLPAFLIIALLFFNFWGIGCVTHYFYNVNFLPSIMGCLS</sequence>
<feature type="transmembrane region" description="Helical" evidence="8">
    <location>
        <begin position="297"/>
        <end position="319"/>
    </location>
</feature>
<dbReference type="PANTHER" id="PTHR33908:SF11">
    <property type="entry name" value="MEMBRANE PROTEIN"/>
    <property type="match status" value="1"/>
</dbReference>
<protein>
    <recommendedName>
        <fullName evidence="9">Glycosyltransferase RgtA/B/C/D-like domain-containing protein</fullName>
    </recommendedName>
</protein>
<keyword evidence="6 8" id="KW-1133">Transmembrane helix</keyword>
<feature type="transmembrane region" description="Helical" evidence="8">
    <location>
        <begin position="271"/>
        <end position="290"/>
    </location>
</feature>
<keyword evidence="2" id="KW-1003">Cell membrane</keyword>
<evidence type="ECO:0000256" key="1">
    <source>
        <dbReference type="ARBA" id="ARBA00004651"/>
    </source>
</evidence>
<gene>
    <name evidence="10" type="ORF">A3A48_03045</name>
</gene>
<feature type="transmembrane region" description="Helical" evidence="8">
    <location>
        <begin position="12"/>
        <end position="35"/>
    </location>
</feature>
<evidence type="ECO:0000256" key="6">
    <source>
        <dbReference type="ARBA" id="ARBA00022989"/>
    </source>
</evidence>
<feature type="transmembrane region" description="Helical" evidence="8">
    <location>
        <begin position="132"/>
        <end position="151"/>
    </location>
</feature>
<evidence type="ECO:0000256" key="4">
    <source>
        <dbReference type="ARBA" id="ARBA00022679"/>
    </source>
</evidence>
<dbReference type="InterPro" id="IPR038731">
    <property type="entry name" value="RgtA/B/C-like"/>
</dbReference>
<dbReference type="GO" id="GO:0005886">
    <property type="term" value="C:plasma membrane"/>
    <property type="evidence" value="ECO:0007669"/>
    <property type="project" value="UniProtKB-SubCell"/>
</dbReference>
<dbReference type="InterPro" id="IPR050297">
    <property type="entry name" value="LipidA_mod_glycosyltrf_83"/>
</dbReference>
<dbReference type="GO" id="GO:0016763">
    <property type="term" value="F:pentosyltransferase activity"/>
    <property type="evidence" value="ECO:0007669"/>
    <property type="project" value="TreeGrafter"/>
</dbReference>
<feature type="domain" description="Glycosyltransferase RgtA/B/C/D-like" evidence="9">
    <location>
        <begin position="103"/>
        <end position="233"/>
    </location>
</feature>
<dbReference type="Proteomes" id="UP000178336">
    <property type="component" value="Unassembled WGS sequence"/>
</dbReference>
<evidence type="ECO:0000259" key="9">
    <source>
        <dbReference type="Pfam" id="PF13231"/>
    </source>
</evidence>
<feature type="transmembrane region" description="Helical" evidence="8">
    <location>
        <begin position="68"/>
        <end position="87"/>
    </location>
</feature>
<evidence type="ECO:0000256" key="5">
    <source>
        <dbReference type="ARBA" id="ARBA00022692"/>
    </source>
</evidence>
<accession>A0A1F5GRB6</accession>
<feature type="transmembrane region" description="Helical" evidence="8">
    <location>
        <begin position="331"/>
        <end position="352"/>
    </location>
</feature>
<reference evidence="10 11" key="1">
    <citation type="journal article" date="2016" name="Nat. Commun.">
        <title>Thousands of microbial genomes shed light on interconnected biogeochemical processes in an aquifer system.</title>
        <authorList>
            <person name="Anantharaman K."/>
            <person name="Brown C.T."/>
            <person name="Hug L.A."/>
            <person name="Sharon I."/>
            <person name="Castelle C.J."/>
            <person name="Probst A.J."/>
            <person name="Thomas B.C."/>
            <person name="Singh A."/>
            <person name="Wilkins M.J."/>
            <person name="Karaoz U."/>
            <person name="Brodie E.L."/>
            <person name="Williams K.H."/>
            <person name="Hubbard S.S."/>
            <person name="Banfield J.F."/>
        </authorList>
    </citation>
    <scope>NUCLEOTIDE SEQUENCE [LARGE SCALE GENOMIC DNA]</scope>
</reference>
<feature type="transmembrane region" description="Helical" evidence="8">
    <location>
        <begin position="99"/>
        <end position="120"/>
    </location>
</feature>
<feature type="transmembrane region" description="Helical" evidence="8">
    <location>
        <begin position="220"/>
        <end position="240"/>
    </location>
</feature>
<feature type="transmembrane region" description="Helical" evidence="8">
    <location>
        <begin position="359"/>
        <end position="379"/>
    </location>
</feature>
<evidence type="ECO:0000313" key="10">
    <source>
        <dbReference type="EMBL" id="OGD94422.1"/>
    </source>
</evidence>